<dbReference type="AlphaFoldDB" id="A0A6P7TZ19"/>
<dbReference type="GO" id="GO:0110032">
    <property type="term" value="P:positive regulation of G2/MI transition of meiotic cell cycle"/>
    <property type="evidence" value="ECO:0007669"/>
    <property type="project" value="TreeGrafter"/>
</dbReference>
<dbReference type="PANTHER" id="PTHR10828">
    <property type="entry name" value="M-PHASE INDUCER PHOSPHATASE DUAL SPECIFICITY PHOSPHATASE CDC25"/>
    <property type="match status" value="1"/>
</dbReference>
<feature type="domain" description="Rhodanese" evidence="1">
    <location>
        <begin position="76"/>
        <end position="176"/>
    </location>
</feature>
<dbReference type="RefSeq" id="XP_029657694.1">
    <property type="nucleotide sequence ID" value="XM_029801834.1"/>
</dbReference>
<dbReference type="GO" id="GO:0005737">
    <property type="term" value="C:cytoplasm"/>
    <property type="evidence" value="ECO:0007669"/>
    <property type="project" value="TreeGrafter"/>
</dbReference>
<name>A0A6P7TZ19_9MOLL</name>
<gene>
    <name evidence="3" type="primary">LOC115231952</name>
</gene>
<evidence type="ECO:0000313" key="2">
    <source>
        <dbReference type="Proteomes" id="UP000515154"/>
    </source>
</evidence>
<dbReference type="GO" id="GO:0000086">
    <property type="term" value="P:G2/M transition of mitotic cell cycle"/>
    <property type="evidence" value="ECO:0007669"/>
    <property type="project" value="TreeGrafter"/>
</dbReference>
<sequence>MPGNYENVNVTEQIINQKPTSNIEQNFYDYFPEFESLLIRKMNLYKIEFEIEPYLSVPLITPKYVLKIIRNDFGDVFRNYNIFDCRSVEEYEMGHVVGASLMSERAARKKFTLAGSNSILIFYCEFSSKRCKQIISIIQKVNTKGIREGKSLLYPNLAIIEGGYCNFYKQYPHYCDPRGYLTEQEAYRNYLMKNKF</sequence>
<organism evidence="2 3">
    <name type="scientific">Octopus sinensis</name>
    <name type="common">East Asian common octopus</name>
    <dbReference type="NCBI Taxonomy" id="2607531"/>
    <lineage>
        <taxon>Eukaryota</taxon>
        <taxon>Metazoa</taxon>
        <taxon>Spiralia</taxon>
        <taxon>Lophotrochozoa</taxon>
        <taxon>Mollusca</taxon>
        <taxon>Cephalopoda</taxon>
        <taxon>Coleoidea</taxon>
        <taxon>Octopodiformes</taxon>
        <taxon>Octopoda</taxon>
        <taxon>Incirrata</taxon>
        <taxon>Octopodidae</taxon>
        <taxon>Octopus</taxon>
    </lineage>
</organism>
<dbReference type="Gene3D" id="3.40.250.10">
    <property type="entry name" value="Rhodanese-like domain"/>
    <property type="match status" value="1"/>
</dbReference>
<dbReference type="Pfam" id="PF00581">
    <property type="entry name" value="Rhodanese"/>
    <property type="match status" value="1"/>
</dbReference>
<dbReference type="Proteomes" id="UP000515154">
    <property type="component" value="Unplaced"/>
</dbReference>
<dbReference type="GO" id="GO:0004725">
    <property type="term" value="F:protein tyrosine phosphatase activity"/>
    <property type="evidence" value="ECO:0007669"/>
    <property type="project" value="TreeGrafter"/>
</dbReference>
<proteinExistence type="predicted"/>
<dbReference type="SMART" id="SM00450">
    <property type="entry name" value="RHOD"/>
    <property type="match status" value="1"/>
</dbReference>
<evidence type="ECO:0000259" key="1">
    <source>
        <dbReference type="PROSITE" id="PS50206"/>
    </source>
</evidence>
<dbReference type="GO" id="GO:0005634">
    <property type="term" value="C:nucleus"/>
    <property type="evidence" value="ECO:0007669"/>
    <property type="project" value="TreeGrafter"/>
</dbReference>
<dbReference type="PANTHER" id="PTHR10828:SF17">
    <property type="entry name" value="PROTEIN-TYROSINE-PHOSPHATASE"/>
    <property type="match status" value="1"/>
</dbReference>
<dbReference type="GO" id="GO:0010971">
    <property type="term" value="P:positive regulation of G2/M transition of mitotic cell cycle"/>
    <property type="evidence" value="ECO:0007669"/>
    <property type="project" value="TreeGrafter"/>
</dbReference>
<dbReference type="InterPro" id="IPR036873">
    <property type="entry name" value="Rhodanese-like_dom_sf"/>
</dbReference>
<keyword evidence="2" id="KW-1185">Reference proteome</keyword>
<dbReference type="PROSITE" id="PS50206">
    <property type="entry name" value="RHODANESE_3"/>
    <property type="match status" value="1"/>
</dbReference>
<accession>A0A6P7TZ19</accession>
<dbReference type="KEGG" id="osn:115231952"/>
<dbReference type="SUPFAM" id="SSF52821">
    <property type="entry name" value="Rhodanese/Cell cycle control phosphatase"/>
    <property type="match status" value="1"/>
</dbReference>
<reference evidence="3" key="1">
    <citation type="submission" date="2025-08" db="UniProtKB">
        <authorList>
            <consortium name="RefSeq"/>
        </authorList>
    </citation>
    <scope>IDENTIFICATION</scope>
</reference>
<dbReference type="InterPro" id="IPR001763">
    <property type="entry name" value="Rhodanese-like_dom"/>
</dbReference>
<evidence type="ECO:0000313" key="3">
    <source>
        <dbReference type="RefSeq" id="XP_029657694.1"/>
    </source>
</evidence>
<protein>
    <submittedName>
        <fullName evidence="3">M-phase inducer phosphatase 2-like</fullName>
    </submittedName>
</protein>